<keyword evidence="2" id="KW-1185">Reference proteome</keyword>
<evidence type="ECO:0000313" key="2">
    <source>
        <dbReference type="Proteomes" id="UP000002213"/>
    </source>
</evidence>
<accession>C6WC91</accession>
<dbReference type="Proteomes" id="UP000002213">
    <property type="component" value="Chromosome"/>
</dbReference>
<dbReference type="HOGENOM" id="CLU_186189_0_0_11"/>
<organism evidence="1 2">
    <name type="scientific">Actinosynnema mirum (strain ATCC 29888 / DSM 43827 / JCM 3225 / NBRC 14064 / NCIMB 13271 / NRRL B-12336 / IMRU 3971 / 101)</name>
    <dbReference type="NCBI Taxonomy" id="446462"/>
    <lineage>
        <taxon>Bacteria</taxon>
        <taxon>Bacillati</taxon>
        <taxon>Actinomycetota</taxon>
        <taxon>Actinomycetes</taxon>
        <taxon>Pseudonocardiales</taxon>
        <taxon>Pseudonocardiaceae</taxon>
        <taxon>Actinosynnema</taxon>
    </lineage>
</organism>
<dbReference type="KEGG" id="ami:Amir_5664"/>
<protein>
    <submittedName>
        <fullName evidence="1">Uncharacterized protein</fullName>
    </submittedName>
</protein>
<evidence type="ECO:0000313" key="1">
    <source>
        <dbReference type="EMBL" id="ACU39479.1"/>
    </source>
</evidence>
<proteinExistence type="predicted"/>
<reference evidence="1 2" key="1">
    <citation type="journal article" date="2009" name="Stand. Genomic Sci.">
        <title>Complete genome sequence of Actinosynnema mirum type strain (101).</title>
        <authorList>
            <person name="Land M."/>
            <person name="Lapidus A."/>
            <person name="Mayilraj S."/>
            <person name="Chen F."/>
            <person name="Copeland A."/>
            <person name="Del Rio T.G."/>
            <person name="Nolan M."/>
            <person name="Lucas S."/>
            <person name="Tice H."/>
            <person name="Cheng J.F."/>
            <person name="Chertkov O."/>
            <person name="Bruce D."/>
            <person name="Goodwin L."/>
            <person name="Pitluck S."/>
            <person name="Rohde M."/>
            <person name="Goker M."/>
            <person name="Pati A."/>
            <person name="Ivanova N."/>
            <person name="Mavromatis K."/>
            <person name="Chen A."/>
            <person name="Palaniappan K."/>
            <person name="Hauser L."/>
            <person name="Chang Y.J."/>
            <person name="Jeffries C.C."/>
            <person name="Brettin T."/>
            <person name="Detter J.C."/>
            <person name="Han C."/>
            <person name="Chain P."/>
            <person name="Tindall B.J."/>
            <person name="Bristow J."/>
            <person name="Eisen J.A."/>
            <person name="Markowitz V."/>
            <person name="Hugenholtz P."/>
            <person name="Kyrpides N.C."/>
            <person name="Klenk H.P."/>
        </authorList>
    </citation>
    <scope>NUCLEOTIDE SEQUENCE [LARGE SCALE GENOMIC DNA]</scope>
    <source>
        <strain evidence="2">ATCC 29888 / DSM 43827 / JCM 3225 / NBRC 14064 / NCIMB 13271 / NRRL B-12336 / IMRU 3971 / 101</strain>
    </source>
</reference>
<sequence length="48" mass="5296">MLSLAGVALVLFFLITQPDQSAETVKGVLAWLRESAESIITFIRALFE</sequence>
<name>C6WC91_ACTMD</name>
<dbReference type="EMBL" id="CP001630">
    <property type="protein sequence ID" value="ACU39479.1"/>
    <property type="molecule type" value="Genomic_DNA"/>
</dbReference>
<dbReference type="AlphaFoldDB" id="C6WC91"/>
<gene>
    <name evidence="1" type="ordered locus">Amir_5664</name>
</gene>